<comment type="caution">
    <text evidence="1">The sequence shown here is derived from an EMBL/GenBank/DDBJ whole genome shotgun (WGS) entry which is preliminary data.</text>
</comment>
<gene>
    <name evidence="1" type="ORF">E5990_06050</name>
</gene>
<feature type="non-terminal residue" evidence="1">
    <location>
        <position position="288"/>
    </location>
</feature>
<organism evidence="1 2">
    <name type="scientific">Muribaculum caecicola</name>
    <dbReference type="NCBI Taxonomy" id="3038144"/>
    <lineage>
        <taxon>Bacteria</taxon>
        <taxon>Pseudomonadati</taxon>
        <taxon>Bacteroidota</taxon>
        <taxon>Bacteroidia</taxon>
        <taxon>Bacteroidales</taxon>
        <taxon>Muribaculaceae</taxon>
        <taxon>Muribaculum</taxon>
    </lineage>
</organism>
<name>A0AC61S581_9BACT</name>
<dbReference type="EMBL" id="SSTG01000060">
    <property type="protein sequence ID" value="THG51468.1"/>
    <property type="molecule type" value="Genomic_DNA"/>
</dbReference>
<evidence type="ECO:0000313" key="2">
    <source>
        <dbReference type="Proteomes" id="UP000305401"/>
    </source>
</evidence>
<accession>A0AC61S581</accession>
<reference evidence="1" key="1">
    <citation type="submission" date="2019-04" db="EMBL/GenBank/DDBJ databases">
        <title>Microbes associate with the intestines of laboratory mice.</title>
        <authorList>
            <person name="Navarre W."/>
            <person name="Wong E."/>
            <person name="Huang K.C."/>
            <person name="Tropini C."/>
            <person name="Ng K."/>
            <person name="Yu B."/>
        </authorList>
    </citation>
    <scope>NUCLEOTIDE SEQUENCE</scope>
    <source>
        <strain evidence="1">NM86_A22</strain>
    </source>
</reference>
<evidence type="ECO:0000313" key="1">
    <source>
        <dbReference type="EMBL" id="THG51468.1"/>
    </source>
</evidence>
<proteinExistence type="predicted"/>
<dbReference type="Proteomes" id="UP000305401">
    <property type="component" value="Unassembled WGS sequence"/>
</dbReference>
<keyword evidence="2" id="KW-1185">Reference proteome</keyword>
<sequence length="288" mass="33403">MSRQKRVLILSSLNPTVGSGTVALDFYRAFAEAGYVVDLLTLAPVDGHPEFMSVYNRRPGKFHHLGFRLWKKLRRPDADWQHCLFYRRETDMPVPIRHITRRLKPVYDYVLVVFWQEMLTFKTIGLLYDYLGGPQFLFSCADYSPVTGGCHFIGDCKRYYQGCGCCPMLKSSNPDDFTRKNVVYRRQVYERVKPFVLANTYMSGFFSKSKALAENTRIEFCSILLNLDEFRPFPKKESRNVFGVQSEKFVIFFGSQWLNDSRKGFALLLESLAGLRKMLSDDEAARVH</sequence>
<protein>
    <submittedName>
        <fullName evidence="1">Uncharacterized protein</fullName>
    </submittedName>
</protein>